<accession>A0A3P7J0X9</accession>
<name>A0A3P7J0X9_STRVU</name>
<dbReference type="Proteomes" id="UP000270094">
    <property type="component" value="Unassembled WGS sequence"/>
</dbReference>
<sequence>MREKNDPFFVILSVAITSTQTDGKILLWAWFQQFPEELQVQDVSPSNLKKTFDELLKRLDESAAERGSHVTGADASKQPLQPTQEEAGLINMASSYFLPGSGAVVVTRTVVDDMLKDCVSRIKIALNPRATDGEKEWTRAFIVNNRLRVCINLALKAIDSRENTALCREFCALLQNDIPMVREIYERYFIELSFLNSHDKAHTVA</sequence>
<dbReference type="EMBL" id="UYYB01014690">
    <property type="protein sequence ID" value="VDM70097.1"/>
    <property type="molecule type" value="Genomic_DNA"/>
</dbReference>
<protein>
    <submittedName>
        <fullName evidence="1">Uncharacterized protein</fullName>
    </submittedName>
</protein>
<gene>
    <name evidence="1" type="ORF">SVUK_LOCUS5095</name>
</gene>
<evidence type="ECO:0000313" key="1">
    <source>
        <dbReference type="EMBL" id="VDM70097.1"/>
    </source>
</evidence>
<dbReference type="AlphaFoldDB" id="A0A3P7J0X9"/>
<dbReference type="OrthoDB" id="5869657at2759"/>
<organism evidence="1 2">
    <name type="scientific">Strongylus vulgaris</name>
    <name type="common">Blood worm</name>
    <dbReference type="NCBI Taxonomy" id="40348"/>
    <lineage>
        <taxon>Eukaryota</taxon>
        <taxon>Metazoa</taxon>
        <taxon>Ecdysozoa</taxon>
        <taxon>Nematoda</taxon>
        <taxon>Chromadorea</taxon>
        <taxon>Rhabditida</taxon>
        <taxon>Rhabditina</taxon>
        <taxon>Rhabditomorpha</taxon>
        <taxon>Strongyloidea</taxon>
        <taxon>Strongylidae</taxon>
        <taxon>Strongylus</taxon>
    </lineage>
</organism>
<evidence type="ECO:0000313" key="2">
    <source>
        <dbReference type="Proteomes" id="UP000270094"/>
    </source>
</evidence>
<keyword evidence="2" id="KW-1185">Reference proteome</keyword>
<reference evidence="1 2" key="1">
    <citation type="submission" date="2018-11" db="EMBL/GenBank/DDBJ databases">
        <authorList>
            <consortium name="Pathogen Informatics"/>
        </authorList>
    </citation>
    <scope>NUCLEOTIDE SEQUENCE [LARGE SCALE GENOMIC DNA]</scope>
</reference>
<proteinExistence type="predicted"/>